<sequence length="257" mass="29788">MAKLQTIIVDDEAPARNELDYLLTEIDEVELIAEADNGIAALQLIKEEQPDLVFLDIEMPGKNGLEVAEELQKMKQPPQIIFLTAYDQYALDAFKVNAINYILKPYEEAEVYEAIERVQELYPEQELLEEKLTAVMNELSDDNQQQEVDKLPVTTNRGRIKLLEYGKIIYIHTKAKKVYAVTKDKEYEVDNNLTELEEKLSSDFFRVHRSYIVNLAKIEEVIPWFKGKYQVVMADNNNQKIPVSRSKVKTLQQIFDL</sequence>
<keyword evidence="3" id="KW-0597">Phosphoprotein</keyword>
<keyword evidence="7" id="KW-1185">Reference proteome</keyword>
<dbReference type="Proteomes" id="UP000774000">
    <property type="component" value="Unassembled WGS sequence"/>
</dbReference>
<proteinExistence type="predicted"/>
<dbReference type="CDD" id="cd17532">
    <property type="entry name" value="REC_LytTR_AlgR-like"/>
    <property type="match status" value="1"/>
</dbReference>
<evidence type="ECO:0000313" key="6">
    <source>
        <dbReference type="EMBL" id="MBM7557404.1"/>
    </source>
</evidence>
<comment type="caution">
    <text evidence="6">The sequence shown here is derived from an EMBL/GenBank/DDBJ whole genome shotgun (WGS) entry which is preliminary data.</text>
</comment>
<dbReference type="InterPro" id="IPR007492">
    <property type="entry name" value="LytTR_DNA-bd_dom"/>
</dbReference>
<accession>A0A938XV41</accession>
<feature type="domain" description="Response regulatory" evidence="4">
    <location>
        <begin position="5"/>
        <end position="119"/>
    </location>
</feature>
<name>A0A938XV41_9FIRM</name>
<dbReference type="SMART" id="SM00448">
    <property type="entry name" value="REC"/>
    <property type="match status" value="1"/>
</dbReference>
<protein>
    <recommendedName>
        <fullName evidence="1">Stage 0 sporulation protein A homolog</fullName>
    </recommendedName>
</protein>
<dbReference type="InterPro" id="IPR011006">
    <property type="entry name" value="CheY-like_superfamily"/>
</dbReference>
<evidence type="ECO:0000259" key="5">
    <source>
        <dbReference type="PROSITE" id="PS50930"/>
    </source>
</evidence>
<dbReference type="PROSITE" id="PS50110">
    <property type="entry name" value="RESPONSE_REGULATORY"/>
    <property type="match status" value="1"/>
</dbReference>
<gene>
    <name evidence="6" type="ORF">JOC47_002270</name>
</gene>
<dbReference type="AlphaFoldDB" id="A0A938XV41"/>
<dbReference type="InterPro" id="IPR046947">
    <property type="entry name" value="LytR-like"/>
</dbReference>
<dbReference type="GO" id="GO:0000156">
    <property type="term" value="F:phosphorelay response regulator activity"/>
    <property type="evidence" value="ECO:0007669"/>
    <property type="project" value="InterPro"/>
</dbReference>
<feature type="domain" description="HTH LytTR-type" evidence="5">
    <location>
        <begin position="151"/>
        <end position="257"/>
    </location>
</feature>
<dbReference type="EMBL" id="JAFBDQ010000012">
    <property type="protein sequence ID" value="MBM7557404.1"/>
    <property type="molecule type" value="Genomic_DNA"/>
</dbReference>
<dbReference type="Pfam" id="PF00072">
    <property type="entry name" value="Response_reg"/>
    <property type="match status" value="1"/>
</dbReference>
<evidence type="ECO:0000256" key="2">
    <source>
        <dbReference type="ARBA" id="ARBA00024867"/>
    </source>
</evidence>
<dbReference type="RefSeq" id="WP_204702157.1">
    <property type="nucleotide sequence ID" value="NZ_JAFBDQ010000012.1"/>
</dbReference>
<organism evidence="6 7">
    <name type="scientific">Halanaerobacter jeridensis</name>
    <dbReference type="NCBI Taxonomy" id="706427"/>
    <lineage>
        <taxon>Bacteria</taxon>
        <taxon>Bacillati</taxon>
        <taxon>Bacillota</taxon>
        <taxon>Clostridia</taxon>
        <taxon>Halanaerobiales</taxon>
        <taxon>Halobacteroidaceae</taxon>
        <taxon>Halanaerobacter</taxon>
    </lineage>
</organism>
<reference evidence="6" key="1">
    <citation type="submission" date="2021-01" db="EMBL/GenBank/DDBJ databases">
        <title>Genomic Encyclopedia of Type Strains, Phase IV (KMG-IV): sequencing the most valuable type-strain genomes for metagenomic binning, comparative biology and taxonomic classification.</title>
        <authorList>
            <person name="Goeker M."/>
        </authorList>
    </citation>
    <scope>NUCLEOTIDE SEQUENCE</scope>
    <source>
        <strain evidence="6">DSM 23230</strain>
    </source>
</reference>
<evidence type="ECO:0000259" key="4">
    <source>
        <dbReference type="PROSITE" id="PS50110"/>
    </source>
</evidence>
<dbReference type="Gene3D" id="2.40.50.1020">
    <property type="entry name" value="LytTr DNA-binding domain"/>
    <property type="match status" value="1"/>
</dbReference>
<dbReference type="SUPFAM" id="SSF52172">
    <property type="entry name" value="CheY-like"/>
    <property type="match status" value="1"/>
</dbReference>
<comment type="function">
    <text evidence="2">May play the central regulatory role in sporulation. It may be an element of the effector pathway responsible for the activation of sporulation genes in response to nutritional stress. Spo0A may act in concert with spo0H (a sigma factor) to control the expression of some genes that are critical to the sporulation process.</text>
</comment>
<dbReference type="GO" id="GO:0003677">
    <property type="term" value="F:DNA binding"/>
    <property type="evidence" value="ECO:0007669"/>
    <property type="project" value="InterPro"/>
</dbReference>
<dbReference type="InterPro" id="IPR001789">
    <property type="entry name" value="Sig_transdc_resp-reg_receiver"/>
</dbReference>
<dbReference type="PANTHER" id="PTHR37299:SF1">
    <property type="entry name" value="STAGE 0 SPORULATION PROTEIN A HOMOLOG"/>
    <property type="match status" value="1"/>
</dbReference>
<evidence type="ECO:0000313" key="7">
    <source>
        <dbReference type="Proteomes" id="UP000774000"/>
    </source>
</evidence>
<evidence type="ECO:0000256" key="1">
    <source>
        <dbReference type="ARBA" id="ARBA00018672"/>
    </source>
</evidence>
<feature type="modified residue" description="4-aspartylphosphate" evidence="3">
    <location>
        <position position="56"/>
    </location>
</feature>
<dbReference type="Gene3D" id="3.40.50.2300">
    <property type="match status" value="1"/>
</dbReference>
<evidence type="ECO:0000256" key="3">
    <source>
        <dbReference type="PROSITE-ProRule" id="PRU00169"/>
    </source>
</evidence>
<dbReference type="SMART" id="SM00850">
    <property type="entry name" value="LytTR"/>
    <property type="match status" value="1"/>
</dbReference>
<dbReference type="PROSITE" id="PS50930">
    <property type="entry name" value="HTH_LYTTR"/>
    <property type="match status" value="1"/>
</dbReference>
<dbReference type="Pfam" id="PF04397">
    <property type="entry name" value="LytTR"/>
    <property type="match status" value="1"/>
</dbReference>
<dbReference type="PANTHER" id="PTHR37299">
    <property type="entry name" value="TRANSCRIPTIONAL REGULATOR-RELATED"/>
    <property type="match status" value="1"/>
</dbReference>